<accession>A0A0A9D5W5</accession>
<evidence type="ECO:0000256" key="1">
    <source>
        <dbReference type="ARBA" id="ARBA00023211"/>
    </source>
</evidence>
<dbReference type="PANTHER" id="PTHR11183">
    <property type="entry name" value="GLYCOGENIN SUBFAMILY MEMBER"/>
    <property type="match status" value="1"/>
</dbReference>
<reference evidence="2" key="1">
    <citation type="submission" date="2014-09" db="EMBL/GenBank/DDBJ databases">
        <authorList>
            <person name="Magalhaes I.L.F."/>
            <person name="Oliveira U."/>
            <person name="Santos F.R."/>
            <person name="Vidigal T.H.D.A."/>
            <person name="Brescovit A.D."/>
            <person name="Santos A.J."/>
        </authorList>
    </citation>
    <scope>NUCLEOTIDE SEQUENCE</scope>
    <source>
        <tissue evidence="2">Shoot tissue taken approximately 20 cm above the soil surface</tissue>
    </source>
</reference>
<dbReference type="EMBL" id="GBRH01218803">
    <property type="protein sequence ID" value="JAD79092.1"/>
    <property type="molecule type" value="Transcribed_RNA"/>
</dbReference>
<name>A0A0A9D5W5_ARUDO</name>
<proteinExistence type="predicted"/>
<organism evidence="2">
    <name type="scientific">Arundo donax</name>
    <name type="common">Giant reed</name>
    <name type="synonym">Donax arundinaceus</name>
    <dbReference type="NCBI Taxonomy" id="35708"/>
    <lineage>
        <taxon>Eukaryota</taxon>
        <taxon>Viridiplantae</taxon>
        <taxon>Streptophyta</taxon>
        <taxon>Embryophyta</taxon>
        <taxon>Tracheophyta</taxon>
        <taxon>Spermatophyta</taxon>
        <taxon>Magnoliopsida</taxon>
        <taxon>Liliopsida</taxon>
        <taxon>Poales</taxon>
        <taxon>Poaceae</taxon>
        <taxon>PACMAD clade</taxon>
        <taxon>Arundinoideae</taxon>
        <taxon>Arundineae</taxon>
        <taxon>Arundo</taxon>
    </lineage>
</organism>
<evidence type="ECO:0000313" key="2">
    <source>
        <dbReference type="EMBL" id="JAD79092.1"/>
    </source>
</evidence>
<dbReference type="AlphaFoldDB" id="A0A0A9D5W5"/>
<keyword evidence="1" id="KW-0464">Manganese</keyword>
<evidence type="ECO:0008006" key="3">
    <source>
        <dbReference type="Google" id="ProtNLM"/>
    </source>
</evidence>
<sequence>MNFLKHFWEGDSEDMKEKKTQLFGAAPPILYVLHYLGLKPWLCFRDYDCNWNNPVMRGFASDVAHARWWKVHDKMPRKLQSYCLLRTRQKAGLEWDRRQAEKANFDDGHWRQNITDTRLKTCFEKFCFWESMLWHWGENRTKSGPVTTATQMTASLASS</sequence>
<protein>
    <recommendedName>
        <fullName evidence="3">Hexosyltransferase</fullName>
    </recommendedName>
</protein>
<dbReference type="InterPro" id="IPR050587">
    <property type="entry name" value="GNT1/Glycosyltrans_8"/>
</dbReference>
<reference evidence="2" key="2">
    <citation type="journal article" date="2015" name="Data Brief">
        <title>Shoot transcriptome of the giant reed, Arundo donax.</title>
        <authorList>
            <person name="Barrero R.A."/>
            <person name="Guerrero F.D."/>
            <person name="Moolhuijzen P."/>
            <person name="Goolsby J.A."/>
            <person name="Tidwell J."/>
            <person name="Bellgard S.E."/>
            <person name="Bellgard M.I."/>
        </authorList>
    </citation>
    <scope>NUCLEOTIDE SEQUENCE</scope>
    <source>
        <tissue evidence="2">Shoot tissue taken approximately 20 cm above the soil surface</tissue>
    </source>
</reference>